<dbReference type="OrthoDB" id="1441845at2"/>
<gene>
    <name evidence="2" type="ORF">D1013_02240</name>
</gene>
<dbReference type="Proteomes" id="UP000276309">
    <property type="component" value="Chromosome"/>
</dbReference>
<evidence type="ECO:0000313" key="2">
    <source>
        <dbReference type="EMBL" id="AYN66285.1"/>
    </source>
</evidence>
<organism evidence="2 3">
    <name type="scientific">Euzebyella marina</name>
    <dbReference type="NCBI Taxonomy" id="1761453"/>
    <lineage>
        <taxon>Bacteria</taxon>
        <taxon>Pseudomonadati</taxon>
        <taxon>Bacteroidota</taxon>
        <taxon>Flavobacteriia</taxon>
        <taxon>Flavobacteriales</taxon>
        <taxon>Flavobacteriaceae</taxon>
        <taxon>Euzebyella</taxon>
    </lineage>
</organism>
<keyword evidence="1" id="KW-0472">Membrane</keyword>
<evidence type="ECO:0000256" key="1">
    <source>
        <dbReference type="SAM" id="Phobius"/>
    </source>
</evidence>
<keyword evidence="1" id="KW-0812">Transmembrane</keyword>
<dbReference type="EMBL" id="CP032050">
    <property type="protein sequence ID" value="AYN66285.1"/>
    <property type="molecule type" value="Genomic_DNA"/>
</dbReference>
<protein>
    <submittedName>
        <fullName evidence="2">Uncharacterized protein</fullName>
    </submittedName>
</protein>
<sequence length="143" mass="16826">MEKNRGWFWNVLAIITVIICLFTFVLHFKNWTSTDSEGFRVVSGFYYQKIKYSELDSVIMEERIPPMERLNGFSALEKEKGVFREFKDSLTDKKVYVFADNIEHSKIKLVHHDSIKLFVNLKDSLETDQLFQLLSSKIPVEPN</sequence>
<feature type="transmembrane region" description="Helical" evidence="1">
    <location>
        <begin position="6"/>
        <end position="26"/>
    </location>
</feature>
<keyword evidence="1" id="KW-1133">Transmembrane helix</keyword>
<dbReference type="RefSeq" id="WP_121847337.1">
    <property type="nucleotide sequence ID" value="NZ_CP032050.1"/>
</dbReference>
<dbReference type="KEGG" id="emar:D1013_02240"/>
<dbReference type="AlphaFoldDB" id="A0A3G2L214"/>
<evidence type="ECO:0000313" key="3">
    <source>
        <dbReference type="Proteomes" id="UP000276309"/>
    </source>
</evidence>
<reference evidence="2 3" key="1">
    <citation type="submission" date="2018-08" db="EMBL/GenBank/DDBJ databases">
        <title>The reduced genetic potential of extracellular carbohydrate catabolism in Euzebyella marina RN62, a Flavobacteriia bacterium isolated from the hadal water.</title>
        <authorList>
            <person name="Xue C."/>
        </authorList>
    </citation>
    <scope>NUCLEOTIDE SEQUENCE [LARGE SCALE GENOMIC DNA]</scope>
    <source>
        <strain evidence="2 3">RN62</strain>
    </source>
</reference>
<proteinExistence type="predicted"/>
<accession>A0A3G2L214</accession>
<keyword evidence="3" id="KW-1185">Reference proteome</keyword>
<name>A0A3G2L214_9FLAO</name>